<organism evidence="11 12">
    <name type="scientific">Dechloromonas denitrificans</name>
    <dbReference type="NCBI Taxonomy" id="281362"/>
    <lineage>
        <taxon>Bacteria</taxon>
        <taxon>Pseudomonadati</taxon>
        <taxon>Pseudomonadota</taxon>
        <taxon>Betaproteobacteria</taxon>
        <taxon>Rhodocyclales</taxon>
        <taxon>Azonexaceae</taxon>
        <taxon>Dechloromonas</taxon>
    </lineage>
</organism>
<dbReference type="GO" id="GO:0006811">
    <property type="term" value="P:monoatomic ion transport"/>
    <property type="evidence" value="ECO:0007669"/>
    <property type="project" value="UniProtKB-KW"/>
</dbReference>
<evidence type="ECO:0000256" key="9">
    <source>
        <dbReference type="ARBA" id="ARBA00031636"/>
    </source>
</evidence>
<dbReference type="GO" id="GO:0005886">
    <property type="term" value="C:plasma membrane"/>
    <property type="evidence" value="ECO:0007669"/>
    <property type="project" value="UniProtKB-SubCell"/>
</dbReference>
<evidence type="ECO:0000313" key="11">
    <source>
        <dbReference type="EMBL" id="KXB31572.1"/>
    </source>
</evidence>
<dbReference type="InterPro" id="IPR002528">
    <property type="entry name" value="MATE_fam"/>
</dbReference>
<evidence type="ECO:0000256" key="8">
    <source>
        <dbReference type="ARBA" id="ARBA00023136"/>
    </source>
</evidence>
<dbReference type="GO" id="GO:0042910">
    <property type="term" value="F:xenobiotic transmembrane transporter activity"/>
    <property type="evidence" value="ECO:0007669"/>
    <property type="project" value="InterPro"/>
</dbReference>
<evidence type="ECO:0000256" key="4">
    <source>
        <dbReference type="ARBA" id="ARBA00022475"/>
    </source>
</evidence>
<feature type="transmembrane region" description="Helical" evidence="10">
    <location>
        <begin position="156"/>
        <end position="176"/>
    </location>
</feature>
<keyword evidence="2" id="KW-0813">Transport</keyword>
<feature type="transmembrane region" description="Helical" evidence="10">
    <location>
        <begin position="414"/>
        <end position="435"/>
    </location>
</feature>
<dbReference type="Proteomes" id="UP000070186">
    <property type="component" value="Unassembled WGS sequence"/>
</dbReference>
<sequence length="446" mass="46736">MLLAAARGLLAHAFPILIAQLASIGMMVVDTAVLGHVSPLDLAAVAIGGGIHVSVVFALVGILQAVAPVVAHLHGAGRDGEVAGVLQQGFWLALLLSIPGVLFLLYPGALLGVANMDAAVDAKVRQYLALLAWGLPAALGYRTFYAFCNALGKPRVLMGIGLFSLCLHALLAWGLALQGWLGEPLGVVGCALSNIVIGWLACLSGGAYLACGPLGKRYRPFSQWQRPHWPMWRELLRLGLPMGLSNLVEITSFTLVSLFVASLGATVVAGHRIVANISALTYMLPLSLAIATMAALGQAVGGRDWPRAHATVRAGLLLAAGLSTLAGLLLWLAAEPLVAAYTDDPAVRAVAVGLVIYVAIYQFFDALQTVAGHALRAYRVTFAPMLVQTFCFWGIGLLGGAWLCYRWSPPLGVAGFWLAAVAGLILAAAMLLPLLHKAMQGVESVP</sequence>
<feature type="transmembrane region" description="Helical" evidence="10">
    <location>
        <begin position="385"/>
        <end position="408"/>
    </location>
</feature>
<dbReference type="GO" id="GO:0015297">
    <property type="term" value="F:antiporter activity"/>
    <property type="evidence" value="ECO:0007669"/>
    <property type="project" value="UniProtKB-KW"/>
</dbReference>
<protein>
    <recommendedName>
        <fullName evidence="9">Multidrug-efflux transporter</fullName>
    </recommendedName>
</protein>
<dbReference type="PANTHER" id="PTHR43298:SF2">
    <property type="entry name" value="FMN_FAD EXPORTER YEEO-RELATED"/>
    <property type="match status" value="1"/>
</dbReference>
<dbReference type="PANTHER" id="PTHR43298">
    <property type="entry name" value="MULTIDRUG RESISTANCE PROTEIN NORM-RELATED"/>
    <property type="match status" value="1"/>
</dbReference>
<keyword evidence="5 10" id="KW-0812">Transmembrane</keyword>
<feature type="transmembrane region" description="Helical" evidence="10">
    <location>
        <begin position="273"/>
        <end position="296"/>
    </location>
</feature>
<evidence type="ECO:0000256" key="3">
    <source>
        <dbReference type="ARBA" id="ARBA00022449"/>
    </source>
</evidence>
<dbReference type="PIRSF" id="PIRSF006603">
    <property type="entry name" value="DinF"/>
    <property type="match status" value="1"/>
</dbReference>
<feature type="transmembrane region" description="Helical" evidence="10">
    <location>
        <begin position="346"/>
        <end position="364"/>
    </location>
</feature>
<evidence type="ECO:0000256" key="5">
    <source>
        <dbReference type="ARBA" id="ARBA00022692"/>
    </source>
</evidence>
<dbReference type="CDD" id="cd13131">
    <property type="entry name" value="MATE_NorM_like"/>
    <property type="match status" value="1"/>
</dbReference>
<feature type="transmembrane region" description="Helical" evidence="10">
    <location>
        <begin position="85"/>
        <end position="106"/>
    </location>
</feature>
<dbReference type="STRING" id="281362.AT959_07205"/>
<accession>A0A133XKU2</accession>
<keyword evidence="12" id="KW-1185">Reference proteome</keyword>
<dbReference type="AlphaFoldDB" id="A0A133XKU2"/>
<comment type="caution">
    <text evidence="11">The sequence shown here is derived from an EMBL/GenBank/DDBJ whole genome shotgun (WGS) entry which is preliminary data.</text>
</comment>
<evidence type="ECO:0000256" key="1">
    <source>
        <dbReference type="ARBA" id="ARBA00004429"/>
    </source>
</evidence>
<dbReference type="InterPro" id="IPR048279">
    <property type="entry name" value="MdtK-like"/>
</dbReference>
<keyword evidence="8 10" id="KW-0472">Membrane</keyword>
<evidence type="ECO:0000256" key="10">
    <source>
        <dbReference type="SAM" id="Phobius"/>
    </source>
</evidence>
<keyword evidence="6 10" id="KW-1133">Transmembrane helix</keyword>
<evidence type="ECO:0000313" key="12">
    <source>
        <dbReference type="Proteomes" id="UP000070186"/>
    </source>
</evidence>
<keyword evidence="3" id="KW-0050">Antiport</keyword>
<dbReference type="Pfam" id="PF01554">
    <property type="entry name" value="MatE"/>
    <property type="match status" value="2"/>
</dbReference>
<proteinExistence type="predicted"/>
<reference evidence="11 12" key="1">
    <citation type="submission" date="2015-12" db="EMBL/GenBank/DDBJ databases">
        <title>Nitrous oxide reduction kinetics distinguish bacteria harboring typical versus atypical NosZ.</title>
        <authorList>
            <person name="Yoon S."/>
            <person name="Nissen S."/>
            <person name="Park D."/>
            <person name="Sanford R.A."/>
            <person name="Loeffler F.E."/>
        </authorList>
    </citation>
    <scope>NUCLEOTIDE SEQUENCE [LARGE SCALE GENOMIC DNA]</scope>
    <source>
        <strain evidence="11 12">ATCC BAA-841</strain>
    </source>
</reference>
<feature type="transmembrane region" description="Helical" evidence="10">
    <location>
        <begin position="316"/>
        <end position="334"/>
    </location>
</feature>
<dbReference type="InterPro" id="IPR050222">
    <property type="entry name" value="MATE_MdtK"/>
</dbReference>
<keyword evidence="7" id="KW-0406">Ion transport</keyword>
<gene>
    <name evidence="11" type="ORF">AT959_07205</name>
</gene>
<feature type="transmembrane region" description="Helical" evidence="10">
    <location>
        <begin position="196"/>
        <end position="214"/>
    </location>
</feature>
<feature type="transmembrane region" description="Helical" evidence="10">
    <location>
        <begin position="235"/>
        <end position="261"/>
    </location>
</feature>
<evidence type="ECO:0000256" key="6">
    <source>
        <dbReference type="ARBA" id="ARBA00022989"/>
    </source>
</evidence>
<feature type="transmembrane region" description="Helical" evidence="10">
    <location>
        <begin position="51"/>
        <end position="73"/>
    </location>
</feature>
<evidence type="ECO:0000256" key="7">
    <source>
        <dbReference type="ARBA" id="ARBA00023065"/>
    </source>
</evidence>
<dbReference type="EMBL" id="LODL01000013">
    <property type="protein sequence ID" value="KXB31572.1"/>
    <property type="molecule type" value="Genomic_DNA"/>
</dbReference>
<evidence type="ECO:0000256" key="2">
    <source>
        <dbReference type="ARBA" id="ARBA00022448"/>
    </source>
</evidence>
<dbReference type="NCBIfam" id="TIGR00797">
    <property type="entry name" value="matE"/>
    <property type="match status" value="1"/>
</dbReference>
<keyword evidence="4" id="KW-1003">Cell membrane</keyword>
<comment type="subcellular location">
    <subcellularLocation>
        <location evidence="1">Cell inner membrane</location>
        <topology evidence="1">Multi-pass membrane protein</topology>
    </subcellularLocation>
</comment>
<name>A0A133XKU2_9RHOO</name>
<feature type="transmembrane region" description="Helical" evidence="10">
    <location>
        <begin position="126"/>
        <end position="144"/>
    </location>
</feature>